<dbReference type="EMBL" id="JAVDWH010000001">
    <property type="protein sequence ID" value="MDR7086089.1"/>
    <property type="molecule type" value="Genomic_DNA"/>
</dbReference>
<comment type="caution">
    <text evidence="2">The sequence shown here is derived from an EMBL/GenBank/DDBJ whole genome shotgun (WGS) entry which is preliminary data.</text>
</comment>
<evidence type="ECO:0000256" key="1">
    <source>
        <dbReference type="SAM" id="SignalP"/>
    </source>
</evidence>
<dbReference type="RefSeq" id="WP_309967271.1">
    <property type="nucleotide sequence ID" value="NZ_JAVDWH010000001.1"/>
</dbReference>
<organism evidence="2 3">
    <name type="scientific">Aeromicrobium panaciterrae</name>
    <dbReference type="NCBI Taxonomy" id="363861"/>
    <lineage>
        <taxon>Bacteria</taxon>
        <taxon>Bacillati</taxon>
        <taxon>Actinomycetota</taxon>
        <taxon>Actinomycetes</taxon>
        <taxon>Propionibacteriales</taxon>
        <taxon>Nocardioidaceae</taxon>
        <taxon>Aeromicrobium</taxon>
    </lineage>
</organism>
<gene>
    <name evidence="2" type="ORF">J2X11_000928</name>
</gene>
<dbReference type="NCBIfam" id="NF040603">
    <property type="entry name" value="choice_anch_P"/>
    <property type="match status" value="1"/>
</dbReference>
<sequence length="308" mass="32570">MRLKLKMSAVASVVAVAALSVQGLSPAMAADPVPTATAAATPAVPEDVPGPPAEDTEGLVDVKIGDATVPVGFSLLEKYDVFQIARYDVSDSNYHYTGYLDQYDGQAVGVYIDANVADLLKITSRKIAGAEVPRSAGGNSNSHEVARFSLDGFFFAPGIELFNIESNAKSAPVDRFTNRPEAQAAVKISRLRAAGLVIEGIDVTARAGQNYYSGQTGDNTFSATTTMHVARLKSGTKEYQNYDVPPNTTYSIPGLGKVVLNEQKITELPGDRYAAKVNAVRITLSTASLGLPIGTNIYIGSAEAVVYE</sequence>
<keyword evidence="3" id="KW-1185">Reference proteome</keyword>
<protein>
    <submittedName>
        <fullName evidence="2">Uncharacterized protein</fullName>
    </submittedName>
</protein>
<dbReference type="Proteomes" id="UP001257739">
    <property type="component" value="Unassembled WGS sequence"/>
</dbReference>
<evidence type="ECO:0000313" key="3">
    <source>
        <dbReference type="Proteomes" id="UP001257739"/>
    </source>
</evidence>
<name>A0ABU1ULS3_9ACTN</name>
<feature type="chain" id="PRO_5045999768" evidence="1">
    <location>
        <begin position="30"/>
        <end position="308"/>
    </location>
</feature>
<keyword evidence="1" id="KW-0732">Signal</keyword>
<evidence type="ECO:0000313" key="2">
    <source>
        <dbReference type="EMBL" id="MDR7086089.1"/>
    </source>
</evidence>
<accession>A0ABU1ULS3</accession>
<feature type="signal peptide" evidence="1">
    <location>
        <begin position="1"/>
        <end position="29"/>
    </location>
</feature>
<reference evidence="2 3" key="1">
    <citation type="submission" date="2023-07" db="EMBL/GenBank/DDBJ databases">
        <title>Sorghum-associated microbial communities from plants grown in Nebraska, USA.</title>
        <authorList>
            <person name="Schachtman D."/>
        </authorList>
    </citation>
    <scope>NUCLEOTIDE SEQUENCE [LARGE SCALE GENOMIC DNA]</scope>
    <source>
        <strain evidence="2 3">BE248</strain>
    </source>
</reference>
<proteinExistence type="predicted"/>